<protein>
    <recommendedName>
        <fullName evidence="4">DUF2207 domain-containing protein</fullName>
    </recommendedName>
</protein>
<comment type="caution">
    <text evidence="2">The sequence shown here is derived from an EMBL/GenBank/DDBJ whole genome shotgun (WGS) entry which is preliminary data.</text>
</comment>
<evidence type="ECO:0000313" key="3">
    <source>
        <dbReference type="Proteomes" id="UP000433071"/>
    </source>
</evidence>
<evidence type="ECO:0000256" key="1">
    <source>
        <dbReference type="SAM" id="Phobius"/>
    </source>
</evidence>
<evidence type="ECO:0000313" key="2">
    <source>
        <dbReference type="EMBL" id="MTH70135.1"/>
    </source>
</evidence>
<evidence type="ECO:0008006" key="4">
    <source>
        <dbReference type="Google" id="ProtNLM"/>
    </source>
</evidence>
<feature type="transmembrane region" description="Helical" evidence="1">
    <location>
        <begin position="12"/>
        <end position="39"/>
    </location>
</feature>
<keyword evidence="1" id="KW-1133">Transmembrane helix</keyword>
<organism evidence="2 3">
    <name type="scientific">Agromyces bracchium</name>
    <dbReference type="NCBI Taxonomy" id="88376"/>
    <lineage>
        <taxon>Bacteria</taxon>
        <taxon>Bacillati</taxon>
        <taxon>Actinomycetota</taxon>
        <taxon>Actinomycetes</taxon>
        <taxon>Micrococcales</taxon>
        <taxon>Microbacteriaceae</taxon>
        <taxon>Agromyces</taxon>
    </lineage>
</organism>
<feature type="transmembrane region" description="Helical" evidence="1">
    <location>
        <begin position="188"/>
        <end position="209"/>
    </location>
</feature>
<dbReference type="Proteomes" id="UP000433071">
    <property type="component" value="Unassembled WGS sequence"/>
</dbReference>
<dbReference type="OrthoDB" id="5002821at2"/>
<dbReference type="AlphaFoldDB" id="A0A6I3MAB4"/>
<accession>A0A6I3MAB4</accession>
<sequence>MDLAASGGSGLGLALLPIIALGASLVAAAAVGSLIVAWLQKPRDTADPSIVDPETVGLLPVAFVSGSTSNRWLAAAVVELALQGAITFDDRRSATTDPDPLESARGIRLVYSSDLPSTRADAPSEVPADLVIGVFEPGSTGTASVVAHGAVVPVDRVVKRNAALQWATRRRFVEAAERYREPRPGARLRLASFAGVFGILLGFLAQFTGQGADDSIAWTALGIAVVSLGVRAVLPRWIPLNASGLELRSRAQLLRERVASADLRDASVARAELPWAVLFGLDEVIARAAESLARRGAELTWYASTEPTTPARVASGLQAAAAALVQPITVGGRDDGRFGVPLIDQYRLKTDFGYFGDGRAGGGMIYGDAAGGGGFDGGGMGGLDYGGFDAGGGGGDGGGGGP</sequence>
<reference evidence="2 3" key="1">
    <citation type="submission" date="2019-11" db="EMBL/GenBank/DDBJ databases">
        <title>Agromyces kandeliae sp. nov., isolated from mangrove soil.</title>
        <authorList>
            <person name="Wang R."/>
        </authorList>
    </citation>
    <scope>NUCLEOTIDE SEQUENCE [LARGE SCALE GENOMIC DNA]</scope>
    <source>
        <strain evidence="2 3">JCM 11433</strain>
    </source>
</reference>
<keyword evidence="3" id="KW-1185">Reference proteome</keyword>
<name>A0A6I3MAB4_9MICO</name>
<gene>
    <name evidence="2" type="ORF">GJ743_17335</name>
</gene>
<keyword evidence="1" id="KW-0812">Transmembrane</keyword>
<dbReference type="EMBL" id="WMLB01000042">
    <property type="protein sequence ID" value="MTH70135.1"/>
    <property type="molecule type" value="Genomic_DNA"/>
</dbReference>
<proteinExistence type="predicted"/>
<feature type="transmembrane region" description="Helical" evidence="1">
    <location>
        <begin position="215"/>
        <end position="234"/>
    </location>
</feature>
<dbReference type="RefSeq" id="WP_155053153.1">
    <property type="nucleotide sequence ID" value="NZ_BAAAIB010000010.1"/>
</dbReference>
<keyword evidence="1" id="KW-0472">Membrane</keyword>